<dbReference type="NCBIfam" id="NF007621">
    <property type="entry name" value="PRK10276.1"/>
    <property type="match status" value="1"/>
</dbReference>
<organism evidence="9 10">
    <name type="scientific">Microvirga makkahensis</name>
    <dbReference type="NCBI Taxonomy" id="1128670"/>
    <lineage>
        <taxon>Bacteria</taxon>
        <taxon>Pseudomonadati</taxon>
        <taxon>Pseudomonadota</taxon>
        <taxon>Alphaproteobacteria</taxon>
        <taxon>Hyphomicrobiales</taxon>
        <taxon>Methylobacteriaceae</taxon>
        <taxon>Microvirga</taxon>
    </lineage>
</organism>
<proteinExistence type="inferred from homology"/>
<keyword evidence="4 7" id="KW-0068">Autocatalytic cleavage</keyword>
<evidence type="ECO:0000256" key="2">
    <source>
        <dbReference type="ARBA" id="ARBA00022763"/>
    </source>
</evidence>
<keyword evidence="9" id="KW-0808">Transferase</keyword>
<dbReference type="Gene3D" id="2.10.109.10">
    <property type="entry name" value="Umud Fragment, subunit A"/>
    <property type="match status" value="1"/>
</dbReference>
<keyword evidence="2" id="KW-0227">DNA damage</keyword>
<dbReference type="PRINTS" id="PR00726">
    <property type="entry name" value="LEXASERPTASE"/>
</dbReference>
<dbReference type="AlphaFoldDB" id="A0A7X3SPP3"/>
<reference evidence="9 10" key="2">
    <citation type="submission" date="2020-01" db="EMBL/GenBank/DDBJ databases">
        <title>Microvirga sp. nov., an arsenate reduction bacterium isolated from Tibet hotspring sediments.</title>
        <authorList>
            <person name="Xian W.-D."/>
            <person name="Li W.-J."/>
        </authorList>
    </citation>
    <scope>NUCLEOTIDE SEQUENCE [LARGE SCALE GENOMIC DNA]</scope>
    <source>
        <strain evidence="9 10">KCTC 23863</strain>
    </source>
</reference>
<gene>
    <name evidence="9" type="primary">umuD</name>
    <name evidence="9" type="ORF">GR328_13570</name>
</gene>
<evidence type="ECO:0000313" key="9">
    <source>
        <dbReference type="EMBL" id="MXQ12470.1"/>
    </source>
</evidence>
<dbReference type="GO" id="GO:0016787">
    <property type="term" value="F:hydrolase activity"/>
    <property type="evidence" value="ECO:0007669"/>
    <property type="project" value="UniProtKB-KW"/>
</dbReference>
<evidence type="ECO:0000256" key="3">
    <source>
        <dbReference type="ARBA" id="ARBA00022801"/>
    </source>
</evidence>
<dbReference type="InterPro" id="IPR006197">
    <property type="entry name" value="Peptidase_S24_LexA"/>
</dbReference>
<keyword evidence="5" id="KW-0234">DNA repair</keyword>
<feature type="domain" description="Peptidase S24/S26A/S26B/S26C" evidence="8">
    <location>
        <begin position="23"/>
        <end position="139"/>
    </location>
</feature>
<sequence>MFLKTWRADVLTQISGSGTVRVPLYGHVLCAGFPSPAQDYIEEQVELPRWMAPNPAFTFLFKVGGYSMIKARIFPGDLLIVDRSITPANRHVVVVDIDGERSVKRLMIKGGRVRFAFENDEFPPFQMSEHSEYLIFGVVLSTYRRMYEAWT</sequence>
<dbReference type="InterPro" id="IPR036286">
    <property type="entry name" value="LexA/Signal_pep-like_sf"/>
</dbReference>
<dbReference type="Proteomes" id="UP000436483">
    <property type="component" value="Unassembled WGS sequence"/>
</dbReference>
<dbReference type="EMBL" id="WURB01000008">
    <property type="protein sequence ID" value="MXQ12470.1"/>
    <property type="molecule type" value="Genomic_DNA"/>
</dbReference>
<comment type="similarity">
    <text evidence="1 7">Belongs to the peptidase S24 family.</text>
</comment>
<name>A0A7X3SPP3_9HYPH</name>
<reference evidence="9 10" key="1">
    <citation type="submission" date="2019-12" db="EMBL/GenBank/DDBJ databases">
        <authorList>
            <person name="Yuan C.-G."/>
        </authorList>
    </citation>
    <scope>NUCLEOTIDE SEQUENCE [LARGE SCALE GENOMIC DNA]</scope>
    <source>
        <strain evidence="9 10">KCTC 23863</strain>
    </source>
</reference>
<accession>A0A7X3SPP3</accession>
<dbReference type="InterPro" id="IPR050077">
    <property type="entry name" value="LexA_repressor"/>
</dbReference>
<keyword evidence="3 7" id="KW-0378">Hydrolase</keyword>
<evidence type="ECO:0000256" key="7">
    <source>
        <dbReference type="RuleBase" id="RU003991"/>
    </source>
</evidence>
<dbReference type="GO" id="GO:0006355">
    <property type="term" value="P:regulation of DNA-templated transcription"/>
    <property type="evidence" value="ECO:0007669"/>
    <property type="project" value="InterPro"/>
</dbReference>
<dbReference type="PANTHER" id="PTHR33516">
    <property type="entry name" value="LEXA REPRESSOR"/>
    <property type="match status" value="1"/>
</dbReference>
<dbReference type="GO" id="GO:0003887">
    <property type="term" value="F:DNA-directed DNA polymerase activity"/>
    <property type="evidence" value="ECO:0007669"/>
    <property type="project" value="UniProtKB-EC"/>
</dbReference>
<dbReference type="CDD" id="cd06529">
    <property type="entry name" value="S24_LexA-like"/>
    <property type="match status" value="1"/>
</dbReference>
<evidence type="ECO:0000313" key="10">
    <source>
        <dbReference type="Proteomes" id="UP000436483"/>
    </source>
</evidence>
<keyword evidence="10" id="KW-1185">Reference proteome</keyword>
<comment type="caution">
    <text evidence="9">The sequence shown here is derived from an EMBL/GenBank/DDBJ whole genome shotgun (WGS) entry which is preliminary data.</text>
</comment>
<protein>
    <submittedName>
        <fullName evidence="9">Translesion error-prone DNA polymerase V autoproteolytic subunit</fullName>
        <ecNumber evidence="9">2.7.7.7</ecNumber>
    </submittedName>
</protein>
<dbReference type="InterPro" id="IPR015927">
    <property type="entry name" value="Peptidase_S24_S26A/B/C"/>
</dbReference>
<dbReference type="PANTHER" id="PTHR33516:SF2">
    <property type="entry name" value="LEXA REPRESSOR-RELATED"/>
    <property type="match status" value="1"/>
</dbReference>
<dbReference type="InterPro" id="IPR039418">
    <property type="entry name" value="LexA-like"/>
</dbReference>
<dbReference type="GO" id="GO:0006281">
    <property type="term" value="P:DNA repair"/>
    <property type="evidence" value="ECO:0007669"/>
    <property type="project" value="UniProtKB-KW"/>
</dbReference>
<dbReference type="GO" id="GO:0009432">
    <property type="term" value="P:SOS response"/>
    <property type="evidence" value="ECO:0007669"/>
    <property type="project" value="UniProtKB-KW"/>
</dbReference>
<evidence type="ECO:0000259" key="8">
    <source>
        <dbReference type="Pfam" id="PF00717"/>
    </source>
</evidence>
<keyword evidence="9" id="KW-0548">Nucleotidyltransferase</keyword>
<dbReference type="OrthoDB" id="9802364at2"/>
<keyword evidence="6" id="KW-0742">SOS response</keyword>
<evidence type="ECO:0000256" key="1">
    <source>
        <dbReference type="ARBA" id="ARBA00007484"/>
    </source>
</evidence>
<dbReference type="SUPFAM" id="SSF51306">
    <property type="entry name" value="LexA/Signal peptidase"/>
    <property type="match status" value="1"/>
</dbReference>
<evidence type="ECO:0000256" key="5">
    <source>
        <dbReference type="ARBA" id="ARBA00023204"/>
    </source>
</evidence>
<dbReference type="EC" id="2.7.7.7" evidence="9"/>
<dbReference type="Pfam" id="PF00717">
    <property type="entry name" value="Peptidase_S24"/>
    <property type="match status" value="1"/>
</dbReference>
<dbReference type="GO" id="GO:0003677">
    <property type="term" value="F:DNA binding"/>
    <property type="evidence" value="ECO:0007669"/>
    <property type="project" value="InterPro"/>
</dbReference>
<evidence type="ECO:0000256" key="6">
    <source>
        <dbReference type="ARBA" id="ARBA00023236"/>
    </source>
</evidence>
<evidence type="ECO:0000256" key="4">
    <source>
        <dbReference type="ARBA" id="ARBA00022813"/>
    </source>
</evidence>